<accession>A0A8J8GA89</accession>
<reference evidence="2" key="1">
    <citation type="submission" date="2020-05" db="EMBL/GenBank/DDBJ databases">
        <title>Genomic Encyclopedia of Type Strains, Phase IV (KMG-V): Genome sequencing to study the core and pangenomes of soil and plant-associated prokaryotes.</title>
        <authorList>
            <person name="Whitman W."/>
        </authorList>
    </citation>
    <scope>NUCLEOTIDE SEQUENCE</scope>
    <source>
        <strain evidence="2">16F</strain>
    </source>
</reference>
<protein>
    <submittedName>
        <fullName evidence="2">Tetratricopeptide (TPR) repeat protein</fullName>
    </submittedName>
</protein>
<dbReference type="Proteomes" id="UP000610746">
    <property type="component" value="Unassembled WGS sequence"/>
</dbReference>
<comment type="caution">
    <text evidence="2">The sequence shown here is derived from an EMBL/GenBank/DDBJ whole genome shotgun (WGS) entry which is preliminary data.</text>
</comment>
<feature type="signal peptide" evidence="1">
    <location>
        <begin position="1"/>
        <end position="20"/>
    </location>
</feature>
<dbReference type="RefSeq" id="WP_173779436.1">
    <property type="nucleotide sequence ID" value="NZ_JABSNO010000013.1"/>
</dbReference>
<feature type="chain" id="PRO_5035201157" evidence="1">
    <location>
        <begin position="21"/>
        <end position="290"/>
    </location>
</feature>
<proteinExistence type="predicted"/>
<evidence type="ECO:0000313" key="2">
    <source>
        <dbReference type="EMBL" id="NRS92847.1"/>
    </source>
</evidence>
<evidence type="ECO:0000313" key="3">
    <source>
        <dbReference type="Proteomes" id="UP000610746"/>
    </source>
</evidence>
<evidence type="ECO:0000256" key="1">
    <source>
        <dbReference type="SAM" id="SignalP"/>
    </source>
</evidence>
<name>A0A8J8GA89_9FLAO</name>
<sequence>MKIKILISAFVLLAANILSAQKQILPQDINFDTPIFETEKEWVLLPPKDENSTELYAVMLYFDDVAGYTLQLGDSFELKNGVLLHKKADETGATKIRWQNLRLKVAKLSDERLIKFNIDKSPEWLKNYYTEIPTVEDLVDRLSILNGQGMSDIALPKLLVLHAKNYKSAKFYFELAFANNALGKFSEAEKIIEEADKLGFNDELMIKEKIYSLSSQKKLPETSAYLEKNLNSFKTKLYLEESIANLLNNYYIAQDFVNVQKWIDIYKKNITKGKYTTTIEQLEAELKTKK</sequence>
<dbReference type="AlphaFoldDB" id="A0A8J8GA89"/>
<gene>
    <name evidence="2" type="ORF">HNQ03_001928</name>
</gene>
<keyword evidence="3" id="KW-1185">Reference proteome</keyword>
<dbReference type="EMBL" id="JABSNO010000013">
    <property type="protein sequence ID" value="NRS92847.1"/>
    <property type="molecule type" value="Genomic_DNA"/>
</dbReference>
<keyword evidence="1" id="KW-0732">Signal</keyword>
<organism evidence="2 3">
    <name type="scientific">Frigoriflavimonas asaccharolytica</name>
    <dbReference type="NCBI Taxonomy" id="2735899"/>
    <lineage>
        <taxon>Bacteria</taxon>
        <taxon>Pseudomonadati</taxon>
        <taxon>Bacteroidota</taxon>
        <taxon>Flavobacteriia</taxon>
        <taxon>Flavobacteriales</taxon>
        <taxon>Weeksellaceae</taxon>
        <taxon>Frigoriflavimonas</taxon>
    </lineage>
</organism>